<dbReference type="Pfam" id="PF17100">
    <property type="entry name" value="NACHT_N"/>
    <property type="match status" value="1"/>
</dbReference>
<evidence type="ECO:0000256" key="1">
    <source>
        <dbReference type="ARBA" id="ARBA00022574"/>
    </source>
</evidence>
<dbReference type="STRING" id="1073089.A0A1L9RAK6"/>
<evidence type="ECO:0000259" key="6">
    <source>
        <dbReference type="Pfam" id="PF24883"/>
    </source>
</evidence>
<name>A0A1L9RAK6_ASPWE</name>
<evidence type="ECO:0000256" key="3">
    <source>
        <dbReference type="PROSITE-ProRule" id="PRU00221"/>
    </source>
</evidence>
<sequence length="1486" mass="168114">MDDYESFMLCEGISDSSTDANHGERHQKFQQLVINRMNGVQDAQMKIKTGDKTIVVKDEIRSILSTIMLFKDSITAAVSAEPHASLAWAGITSFFPFIINAVTQFSHAADGIKYISELLVRCRVIEEALPSNIENSSACLEKDHNLHSQLKDQIVDIYAQILKYQIYLARRCSRNSTKSIFRDALALDNWEGMLETLQKTERNINEAVQKIDHKTLNMVDKKADEMKCNLDKILMGIGRIESHIDVLAQENALARLREHRVKYAAYNAAMIDGKDTEPTKCHPETRKEILDQIQTWGNGDGSEFIFWLSGMAGTGKSTIARTVAEMFDRRNCLGARFFFSKGQGGRGDAGGLFPTLALELADTIPELKPHLASAVRDNDNIAEQGLSIQWETLILNPLSTLGQSLLTPFVLVLVIDALDECKGERYVADIVNVFSKAKQLKQIQLRIFITSRREDHLVSSFSNIPEAKYFNLLIDSDSSKTTEKDIETYMRSKLDYIASKRYSDCGTWPNEEDIKQLLQKSGRLFIAAATACRFLEDTEFPDEKLPALLGDQSSTESPTQVIDAMYRDVLQYAITRTSDSQYLVTLFQSIVGPIILAMERLSPKSLEALLRIPLHKIRILLKKLRSVLIVPENDSGLVEMFHLSFHDFLLDGKRCVDQSFWIDERKTHQSLFRHCLGLLSNTLKEDICDLGDPGHLACDIEKNRIENSLPEAVQYACRYWAMHFDASEEILSDGDFDQLFTFLKTHLLHWLEALSLMNRITDSTVAINILKSSTNGHKNQHLNDFIHDARRFILYHRSTIEKAPLQAYSSALIFSPRLSLVRAQYESNVPPWIITVPIMQDHWNRVEQILESRAADRYVCMEFAPDGKTVAASFRDQGVLIWNIQTGQLEQRLHTSPKYVKQMTFSANSMKLTTVSDGELLIWSIATGQSEEITKFDLSSGKLNSISPDLTRAVFEQNQTIKIQCATTGETEKICDYNSLSVDFPVGFSPDGRMMAYKNNHGVILHIFGPKKSVKTLQAATDRFIAKRMFFFSDDSSLLVTNVVNGIRIWSTTSLVTKFAKDLRREYIFRAALSSDNSKLALAIRYMIQIWNVDRGSIELTINCDDLIESLKFSADSKTLFSGSPRGVRVIDISTRDAASDSWDVSESAYIRDITRDGTTAFSQLINGDQVIWNITTGQLIQKLDLNIRDSFFSPDSKWLVAIEKHSHYIYIWRLSTAQVQKIRTFSVKSYEAIFSPDSTRVISRSQNGNLSILNLFTDESHNITSGFIHNYAMSPDNTLVAVLVINCDEEGRIDILRTETGSIQRTFRAENLGICDIIIFSQDSTQLAIGISNPRRATIQIWNVTTGTLHATFSCPSTWIKRLAFSPRDTHIMAATQYKGIYMWNIESKEMQSFPDVNRDAIESLNFTSDNIPDESPFYTVRGGDRRWVTYAGRRILAIPVEFEPSRILPRGNRLGLANNYAGRAVSITFDTDQVVRVFNVHPSD</sequence>
<dbReference type="PROSITE" id="PS00678">
    <property type="entry name" value="WD_REPEATS_1"/>
    <property type="match status" value="1"/>
</dbReference>
<keyword evidence="1 3" id="KW-0853">WD repeat</keyword>
<dbReference type="InterPro" id="IPR031359">
    <property type="entry name" value="NACHT_N"/>
</dbReference>
<dbReference type="RefSeq" id="XP_040685628.1">
    <property type="nucleotide sequence ID" value="XM_040838739.1"/>
</dbReference>
<dbReference type="GeneID" id="63754587"/>
<keyword evidence="4" id="KW-0175">Coiled coil</keyword>
<dbReference type="InterPro" id="IPR019775">
    <property type="entry name" value="WD40_repeat_CS"/>
</dbReference>
<evidence type="ECO:0000313" key="7">
    <source>
        <dbReference type="EMBL" id="OJJ31951.1"/>
    </source>
</evidence>
<evidence type="ECO:0008006" key="9">
    <source>
        <dbReference type="Google" id="ProtNLM"/>
    </source>
</evidence>
<gene>
    <name evidence="7" type="ORF">ASPWEDRAFT_643503</name>
</gene>
<keyword evidence="8" id="KW-1185">Reference proteome</keyword>
<dbReference type="SUPFAM" id="SSF52540">
    <property type="entry name" value="P-loop containing nucleoside triphosphate hydrolases"/>
    <property type="match status" value="1"/>
</dbReference>
<feature type="domain" description="NWD NACHT-NTPase N-terminal" evidence="5">
    <location>
        <begin position="15"/>
        <end position="205"/>
    </location>
</feature>
<reference evidence="8" key="1">
    <citation type="journal article" date="2017" name="Genome Biol.">
        <title>Comparative genomics reveals high biological diversity and specific adaptations in the industrially and medically important fungal genus Aspergillus.</title>
        <authorList>
            <person name="de Vries R.P."/>
            <person name="Riley R."/>
            <person name="Wiebenga A."/>
            <person name="Aguilar-Osorio G."/>
            <person name="Amillis S."/>
            <person name="Uchima C.A."/>
            <person name="Anderluh G."/>
            <person name="Asadollahi M."/>
            <person name="Askin M."/>
            <person name="Barry K."/>
            <person name="Battaglia E."/>
            <person name="Bayram O."/>
            <person name="Benocci T."/>
            <person name="Braus-Stromeyer S.A."/>
            <person name="Caldana C."/>
            <person name="Canovas D."/>
            <person name="Cerqueira G.C."/>
            <person name="Chen F."/>
            <person name="Chen W."/>
            <person name="Choi C."/>
            <person name="Clum A."/>
            <person name="Dos Santos R.A."/>
            <person name="Damasio A.R."/>
            <person name="Diallinas G."/>
            <person name="Emri T."/>
            <person name="Fekete E."/>
            <person name="Flipphi M."/>
            <person name="Freyberg S."/>
            <person name="Gallo A."/>
            <person name="Gournas C."/>
            <person name="Habgood R."/>
            <person name="Hainaut M."/>
            <person name="Harispe M.L."/>
            <person name="Henrissat B."/>
            <person name="Hilden K.S."/>
            <person name="Hope R."/>
            <person name="Hossain A."/>
            <person name="Karabika E."/>
            <person name="Karaffa L."/>
            <person name="Karanyi Z."/>
            <person name="Krasevec N."/>
            <person name="Kuo A."/>
            <person name="Kusch H."/>
            <person name="LaButti K."/>
            <person name="Lagendijk E.L."/>
            <person name="Lapidus A."/>
            <person name="Levasseur A."/>
            <person name="Lindquist E."/>
            <person name="Lipzen A."/>
            <person name="Logrieco A.F."/>
            <person name="MacCabe A."/>
            <person name="Maekelae M.R."/>
            <person name="Malavazi I."/>
            <person name="Melin P."/>
            <person name="Meyer V."/>
            <person name="Mielnichuk N."/>
            <person name="Miskei M."/>
            <person name="Molnar A.P."/>
            <person name="Mule G."/>
            <person name="Ngan C.Y."/>
            <person name="Orejas M."/>
            <person name="Orosz E."/>
            <person name="Ouedraogo J.P."/>
            <person name="Overkamp K.M."/>
            <person name="Park H.-S."/>
            <person name="Perrone G."/>
            <person name="Piumi F."/>
            <person name="Punt P.J."/>
            <person name="Ram A.F."/>
            <person name="Ramon A."/>
            <person name="Rauscher S."/>
            <person name="Record E."/>
            <person name="Riano-Pachon D.M."/>
            <person name="Robert V."/>
            <person name="Roehrig J."/>
            <person name="Ruller R."/>
            <person name="Salamov A."/>
            <person name="Salih N.S."/>
            <person name="Samson R.A."/>
            <person name="Sandor E."/>
            <person name="Sanguinetti M."/>
            <person name="Schuetze T."/>
            <person name="Sepcic K."/>
            <person name="Shelest E."/>
            <person name="Sherlock G."/>
            <person name="Sophianopoulou V."/>
            <person name="Squina F.M."/>
            <person name="Sun H."/>
            <person name="Susca A."/>
            <person name="Todd R.B."/>
            <person name="Tsang A."/>
            <person name="Unkles S.E."/>
            <person name="van de Wiele N."/>
            <person name="van Rossen-Uffink D."/>
            <person name="Oliveira J.V."/>
            <person name="Vesth T.C."/>
            <person name="Visser J."/>
            <person name="Yu J.-H."/>
            <person name="Zhou M."/>
            <person name="Andersen M.R."/>
            <person name="Archer D.B."/>
            <person name="Baker S.E."/>
            <person name="Benoit I."/>
            <person name="Brakhage A.A."/>
            <person name="Braus G.H."/>
            <person name="Fischer R."/>
            <person name="Frisvad J.C."/>
            <person name="Goldman G.H."/>
            <person name="Houbraken J."/>
            <person name="Oakley B."/>
            <person name="Pocsi I."/>
            <person name="Scazzocchio C."/>
            <person name="Seiboth B."/>
            <person name="vanKuyk P.A."/>
            <person name="Wortman J."/>
            <person name="Dyer P.S."/>
            <person name="Grigoriev I.V."/>
        </authorList>
    </citation>
    <scope>NUCLEOTIDE SEQUENCE [LARGE SCALE GENOMIC DNA]</scope>
    <source>
        <strain evidence="8">DTO 134E9</strain>
    </source>
</reference>
<accession>A0A1L9RAK6</accession>
<dbReference type="InterPro" id="IPR001680">
    <property type="entry name" value="WD40_rpt"/>
</dbReference>
<dbReference type="Proteomes" id="UP000184383">
    <property type="component" value="Unassembled WGS sequence"/>
</dbReference>
<evidence type="ECO:0000313" key="8">
    <source>
        <dbReference type="Proteomes" id="UP000184383"/>
    </source>
</evidence>
<evidence type="ECO:0000256" key="4">
    <source>
        <dbReference type="SAM" id="Coils"/>
    </source>
</evidence>
<proteinExistence type="predicted"/>
<dbReference type="Pfam" id="PF24883">
    <property type="entry name" value="NPHP3_N"/>
    <property type="match status" value="1"/>
</dbReference>
<dbReference type="OrthoDB" id="674604at2759"/>
<dbReference type="VEuPathDB" id="FungiDB:ASPWEDRAFT_643503"/>
<dbReference type="Gene3D" id="2.130.10.10">
    <property type="entry name" value="YVTN repeat-like/Quinoprotein amine dehydrogenase"/>
    <property type="match status" value="3"/>
</dbReference>
<dbReference type="SMART" id="SM00320">
    <property type="entry name" value="WD40"/>
    <property type="match status" value="8"/>
</dbReference>
<protein>
    <recommendedName>
        <fullName evidence="9">NACHT domain-containing protein</fullName>
    </recommendedName>
</protein>
<dbReference type="InterPro" id="IPR056884">
    <property type="entry name" value="NPHP3-like_N"/>
</dbReference>
<organism evidence="7 8">
    <name type="scientific">Aspergillus wentii DTO 134E9</name>
    <dbReference type="NCBI Taxonomy" id="1073089"/>
    <lineage>
        <taxon>Eukaryota</taxon>
        <taxon>Fungi</taxon>
        <taxon>Dikarya</taxon>
        <taxon>Ascomycota</taxon>
        <taxon>Pezizomycotina</taxon>
        <taxon>Eurotiomycetes</taxon>
        <taxon>Eurotiomycetidae</taxon>
        <taxon>Eurotiales</taxon>
        <taxon>Aspergillaceae</taxon>
        <taxon>Aspergillus</taxon>
        <taxon>Aspergillus subgen. Cremei</taxon>
    </lineage>
</organism>
<evidence type="ECO:0000256" key="2">
    <source>
        <dbReference type="ARBA" id="ARBA00022737"/>
    </source>
</evidence>
<feature type="coiled-coil region" evidence="4">
    <location>
        <begin position="187"/>
        <end position="217"/>
    </location>
</feature>
<evidence type="ECO:0000259" key="5">
    <source>
        <dbReference type="Pfam" id="PF17100"/>
    </source>
</evidence>
<feature type="domain" description="Nephrocystin 3-like N-terminal" evidence="6">
    <location>
        <begin position="291"/>
        <end position="452"/>
    </location>
</feature>
<dbReference type="Gene3D" id="3.40.50.300">
    <property type="entry name" value="P-loop containing nucleotide triphosphate hydrolases"/>
    <property type="match status" value="1"/>
</dbReference>
<dbReference type="InterPro" id="IPR027417">
    <property type="entry name" value="P-loop_NTPase"/>
</dbReference>
<dbReference type="PROSITE" id="PS50082">
    <property type="entry name" value="WD_REPEATS_2"/>
    <property type="match status" value="1"/>
</dbReference>
<dbReference type="SUPFAM" id="SSF82171">
    <property type="entry name" value="DPP6 N-terminal domain-like"/>
    <property type="match status" value="2"/>
</dbReference>
<dbReference type="InterPro" id="IPR015943">
    <property type="entry name" value="WD40/YVTN_repeat-like_dom_sf"/>
</dbReference>
<feature type="repeat" description="WD" evidence="3">
    <location>
        <begin position="861"/>
        <end position="892"/>
    </location>
</feature>
<keyword evidence="2" id="KW-0677">Repeat</keyword>
<dbReference type="PANTHER" id="PTHR10039:SF16">
    <property type="entry name" value="GPI INOSITOL-DEACYLASE"/>
    <property type="match status" value="1"/>
</dbReference>
<dbReference type="EMBL" id="KV878215">
    <property type="protein sequence ID" value="OJJ31951.1"/>
    <property type="molecule type" value="Genomic_DNA"/>
</dbReference>
<dbReference type="PANTHER" id="PTHR10039">
    <property type="entry name" value="AMELOGENIN"/>
    <property type="match status" value="1"/>
</dbReference>